<keyword evidence="8" id="KW-1185">Reference proteome</keyword>
<gene>
    <name evidence="7" type="ORF">DEE74_20725</name>
    <name evidence="6" type="ORF">R38712_03159</name>
</gene>
<evidence type="ECO:0000313" key="7">
    <source>
        <dbReference type="EMBL" id="MBX3892294.1"/>
    </source>
</evidence>
<dbReference type="SUPFAM" id="SSF54427">
    <property type="entry name" value="NTF2-like"/>
    <property type="match status" value="1"/>
</dbReference>
<dbReference type="InterPro" id="IPR032710">
    <property type="entry name" value="NTF2-like_dom_sf"/>
</dbReference>
<proteinExistence type="predicted"/>
<dbReference type="EMBL" id="CATWFT010000009">
    <property type="protein sequence ID" value="CAJ0726767.1"/>
    <property type="molecule type" value="Genomic_DNA"/>
</dbReference>
<reference evidence="7" key="1">
    <citation type="submission" date="2018-06" db="EMBL/GenBank/DDBJ databases">
        <authorList>
            <person name="O'Rourke A."/>
        </authorList>
    </citation>
    <scope>NUCLEOTIDE SEQUENCE</scope>
    <source>
        <strain evidence="7">132550021-3</strain>
    </source>
</reference>
<keyword evidence="2" id="KW-0812">Transmembrane</keyword>
<feature type="domain" description="Bacterial virulence protein VirB8" evidence="5">
    <location>
        <begin position="28"/>
        <end position="233"/>
    </location>
</feature>
<keyword evidence="4" id="KW-0472">Membrane</keyword>
<reference evidence="6 8" key="2">
    <citation type="submission" date="2023-07" db="EMBL/GenBank/DDBJ databases">
        <authorList>
            <person name="Peeters C."/>
        </authorList>
    </citation>
    <scope>NUCLEOTIDE SEQUENCE [LARGE SCALE GENOMIC DNA]</scope>
    <source>
        <strain evidence="6 8">R-38712</strain>
    </source>
</reference>
<evidence type="ECO:0000313" key="6">
    <source>
        <dbReference type="EMBL" id="CAJ0726767.1"/>
    </source>
</evidence>
<keyword evidence="3" id="KW-1133">Transmembrane helix</keyword>
<dbReference type="InterPro" id="IPR035658">
    <property type="entry name" value="TrbF"/>
</dbReference>
<dbReference type="GO" id="GO:0016020">
    <property type="term" value="C:membrane"/>
    <property type="evidence" value="ECO:0007669"/>
    <property type="project" value="UniProtKB-SubCell"/>
</dbReference>
<evidence type="ECO:0000256" key="1">
    <source>
        <dbReference type="ARBA" id="ARBA00004167"/>
    </source>
</evidence>
<dbReference type="CDD" id="cd16425">
    <property type="entry name" value="TrbF"/>
    <property type="match status" value="1"/>
</dbReference>
<dbReference type="OMA" id="RVEANHW"/>
<comment type="caution">
    <text evidence="7">The sequence shown here is derived from an EMBL/GenBank/DDBJ whole genome shotgun (WGS) entry which is preliminary data.</text>
</comment>
<dbReference type="Proteomes" id="UP001199322">
    <property type="component" value="Unassembled WGS sequence"/>
</dbReference>
<evidence type="ECO:0000256" key="3">
    <source>
        <dbReference type="ARBA" id="ARBA00022989"/>
    </source>
</evidence>
<dbReference type="Proteomes" id="UP001189303">
    <property type="component" value="Unassembled WGS sequence"/>
</dbReference>
<dbReference type="Pfam" id="PF04335">
    <property type="entry name" value="VirB8"/>
    <property type="match status" value="1"/>
</dbReference>
<protein>
    <submittedName>
        <fullName evidence="7">Type IV secretion system protein</fullName>
    </submittedName>
</protein>
<organism evidence="7 9">
    <name type="scientific">Ralstonia pickettii</name>
    <name type="common">Burkholderia pickettii</name>
    <dbReference type="NCBI Taxonomy" id="329"/>
    <lineage>
        <taxon>Bacteria</taxon>
        <taxon>Pseudomonadati</taxon>
        <taxon>Pseudomonadota</taxon>
        <taxon>Betaproteobacteria</taxon>
        <taxon>Burkholderiales</taxon>
        <taxon>Burkholderiaceae</taxon>
        <taxon>Ralstonia</taxon>
    </lineage>
</organism>
<evidence type="ECO:0000259" key="5">
    <source>
        <dbReference type="Pfam" id="PF04335"/>
    </source>
</evidence>
<evidence type="ECO:0000256" key="2">
    <source>
        <dbReference type="ARBA" id="ARBA00022692"/>
    </source>
</evidence>
<evidence type="ECO:0000313" key="9">
    <source>
        <dbReference type="Proteomes" id="UP001199322"/>
    </source>
</evidence>
<dbReference type="EMBL" id="QGBI01000023">
    <property type="protein sequence ID" value="MBX3892294.1"/>
    <property type="molecule type" value="Genomic_DNA"/>
</dbReference>
<comment type="subcellular location">
    <subcellularLocation>
        <location evidence="1">Membrane</location>
        <topology evidence="1">Single-pass membrane protein</topology>
    </subcellularLocation>
</comment>
<name>A0A1C0XDK7_RALPI</name>
<evidence type="ECO:0000256" key="4">
    <source>
        <dbReference type="ARBA" id="ARBA00023136"/>
    </source>
</evidence>
<accession>A0A1C0XDK7</accession>
<evidence type="ECO:0000313" key="8">
    <source>
        <dbReference type="Proteomes" id="UP001189303"/>
    </source>
</evidence>
<sequence>MGLFKSKKSEQAKVLSPHPGMYAEKSIAQAVFDQTTAVKVDRNHWKIAFLIASLTALVAVATREPAPSVVKSYGVSSDANGQPLVRVLQPYEPKGRDLTVGFKDLITRWFTIEPMLTPVVEDARMYKSIKSAKEQMVGTARKQFDQWFDEDAPFRAVTSSPTLTREPEIKNIAPLPDNTVAVEFIATTNEEGQKPKRMRYAITFRYEIKPPQSDAEALGPNPFGIYPVFFTLQKTPA</sequence>
<dbReference type="Gene3D" id="3.10.450.230">
    <property type="entry name" value="VirB8 protein"/>
    <property type="match status" value="1"/>
</dbReference>
<dbReference type="RefSeq" id="WP_012435626.1">
    <property type="nucleotide sequence ID" value="NZ_CATWFT010000009.1"/>
</dbReference>
<dbReference type="AlphaFoldDB" id="A0A1C0XDK7"/>
<dbReference type="InterPro" id="IPR007430">
    <property type="entry name" value="VirB8"/>
</dbReference>